<organism evidence="1 2">
    <name type="scientific">Portunus trituberculatus</name>
    <name type="common">Swimming crab</name>
    <name type="synonym">Neptunus trituberculatus</name>
    <dbReference type="NCBI Taxonomy" id="210409"/>
    <lineage>
        <taxon>Eukaryota</taxon>
        <taxon>Metazoa</taxon>
        <taxon>Ecdysozoa</taxon>
        <taxon>Arthropoda</taxon>
        <taxon>Crustacea</taxon>
        <taxon>Multicrustacea</taxon>
        <taxon>Malacostraca</taxon>
        <taxon>Eumalacostraca</taxon>
        <taxon>Eucarida</taxon>
        <taxon>Decapoda</taxon>
        <taxon>Pleocyemata</taxon>
        <taxon>Brachyura</taxon>
        <taxon>Eubrachyura</taxon>
        <taxon>Portunoidea</taxon>
        <taxon>Portunidae</taxon>
        <taxon>Portuninae</taxon>
        <taxon>Portunus</taxon>
    </lineage>
</organism>
<comment type="caution">
    <text evidence="1">The sequence shown here is derived from an EMBL/GenBank/DDBJ whole genome shotgun (WGS) entry which is preliminary data.</text>
</comment>
<reference evidence="1 2" key="1">
    <citation type="submission" date="2019-05" db="EMBL/GenBank/DDBJ databases">
        <title>Another draft genome of Portunus trituberculatus and its Hox gene families provides insights of decapod evolution.</title>
        <authorList>
            <person name="Jeong J.-H."/>
            <person name="Song I."/>
            <person name="Kim S."/>
            <person name="Choi T."/>
            <person name="Kim D."/>
            <person name="Ryu S."/>
            <person name="Kim W."/>
        </authorList>
    </citation>
    <scope>NUCLEOTIDE SEQUENCE [LARGE SCALE GENOMIC DNA]</scope>
    <source>
        <tissue evidence="1">Muscle</tissue>
    </source>
</reference>
<protein>
    <submittedName>
        <fullName evidence="1">Uncharacterized protein</fullName>
    </submittedName>
</protein>
<sequence>MRYPETAPVLGEAVGGLASCVLTVAAHFARRFLIHGEKGGHACFKISCFLGVAVSCGTEITEPAVFAALTPGWQHYTVHTALG</sequence>
<accession>A0A5B7HR74</accession>
<evidence type="ECO:0000313" key="1">
    <source>
        <dbReference type="EMBL" id="MPC75491.1"/>
    </source>
</evidence>
<gene>
    <name evidence="1" type="ORF">E2C01_069881</name>
</gene>
<name>A0A5B7HR74_PORTR</name>
<keyword evidence="2" id="KW-1185">Reference proteome</keyword>
<dbReference type="Proteomes" id="UP000324222">
    <property type="component" value="Unassembled WGS sequence"/>
</dbReference>
<dbReference type="AlphaFoldDB" id="A0A5B7HR74"/>
<proteinExistence type="predicted"/>
<evidence type="ECO:0000313" key="2">
    <source>
        <dbReference type="Proteomes" id="UP000324222"/>
    </source>
</evidence>
<dbReference type="EMBL" id="VSRR010041254">
    <property type="protein sequence ID" value="MPC75491.1"/>
    <property type="molecule type" value="Genomic_DNA"/>
</dbReference>